<evidence type="ECO:0000256" key="2">
    <source>
        <dbReference type="ARBA" id="ARBA00009045"/>
    </source>
</evidence>
<evidence type="ECO:0000256" key="7">
    <source>
        <dbReference type="SAM" id="Phobius"/>
    </source>
</evidence>
<comment type="subcellular location">
    <subcellularLocation>
        <location evidence="1">Membrane</location>
        <topology evidence="1">Multi-pass membrane protein</topology>
    </subcellularLocation>
</comment>
<evidence type="ECO:0000313" key="10">
    <source>
        <dbReference type="Proteomes" id="UP000321168"/>
    </source>
</evidence>
<organism evidence="9 10">
    <name type="scientific">Luteibaculum oceani</name>
    <dbReference type="NCBI Taxonomy" id="1294296"/>
    <lineage>
        <taxon>Bacteria</taxon>
        <taxon>Pseudomonadati</taxon>
        <taxon>Bacteroidota</taxon>
        <taxon>Flavobacteriia</taxon>
        <taxon>Flavobacteriales</taxon>
        <taxon>Luteibaculaceae</taxon>
        <taxon>Luteibaculum</taxon>
    </lineage>
</organism>
<feature type="transmembrane region" description="Helical" evidence="7">
    <location>
        <begin position="42"/>
        <end position="63"/>
    </location>
</feature>
<sequence>MFLVLIAVIAVVSFLALRKPELIHKLSFSPYYIVENQQWYRFLSHVLVHRSIGHLLINLFVFYTFGKYVLSMFLGLKGAIGELWFYLLLIGAAIFSSVKGFAKHRDNPSYHAVGASGVVSAVLFSFVLFQPLNSIYLFFIPIPIPAFIFGGLYLAYEYFMDKREGGRIAHDAHFYGAIFGILFTIFLDFRILPQFFKSISEYIAS</sequence>
<dbReference type="PANTHER" id="PTHR43731">
    <property type="entry name" value="RHOMBOID PROTEASE"/>
    <property type="match status" value="1"/>
</dbReference>
<proteinExistence type="inferred from homology"/>
<evidence type="ECO:0000313" key="9">
    <source>
        <dbReference type="EMBL" id="TXC76101.1"/>
    </source>
</evidence>
<feature type="domain" description="Peptidase S54 rhomboid" evidence="8">
    <location>
        <begin position="37"/>
        <end position="186"/>
    </location>
</feature>
<comment type="similarity">
    <text evidence="2">Belongs to the peptidase S54 family.</text>
</comment>
<feature type="transmembrane region" description="Helical" evidence="7">
    <location>
        <begin position="108"/>
        <end position="129"/>
    </location>
</feature>
<comment type="caution">
    <text evidence="9">The sequence shown here is derived from an EMBL/GenBank/DDBJ whole genome shotgun (WGS) entry which is preliminary data.</text>
</comment>
<evidence type="ECO:0000256" key="4">
    <source>
        <dbReference type="ARBA" id="ARBA00022801"/>
    </source>
</evidence>
<keyword evidence="9" id="KW-0645">Protease</keyword>
<dbReference type="AlphaFoldDB" id="A0A5C6UV38"/>
<reference evidence="9 10" key="1">
    <citation type="submission" date="2019-08" db="EMBL/GenBank/DDBJ databases">
        <title>Genome of Luteibaculum oceani JCM 18817.</title>
        <authorList>
            <person name="Bowman J.P."/>
        </authorList>
    </citation>
    <scope>NUCLEOTIDE SEQUENCE [LARGE SCALE GENOMIC DNA]</scope>
    <source>
        <strain evidence="9 10">JCM 18817</strain>
    </source>
</reference>
<evidence type="ECO:0000256" key="5">
    <source>
        <dbReference type="ARBA" id="ARBA00022989"/>
    </source>
</evidence>
<evidence type="ECO:0000256" key="1">
    <source>
        <dbReference type="ARBA" id="ARBA00004141"/>
    </source>
</evidence>
<keyword evidence="6 7" id="KW-0472">Membrane</keyword>
<keyword evidence="3 7" id="KW-0812">Transmembrane</keyword>
<keyword evidence="10" id="KW-1185">Reference proteome</keyword>
<evidence type="ECO:0000259" key="8">
    <source>
        <dbReference type="Pfam" id="PF01694"/>
    </source>
</evidence>
<keyword evidence="5 7" id="KW-1133">Transmembrane helix</keyword>
<dbReference type="RefSeq" id="WP_147015339.1">
    <property type="nucleotide sequence ID" value="NZ_VORB01000011.1"/>
</dbReference>
<feature type="transmembrane region" description="Helical" evidence="7">
    <location>
        <begin position="136"/>
        <end position="156"/>
    </location>
</feature>
<feature type="transmembrane region" description="Helical" evidence="7">
    <location>
        <begin position="172"/>
        <end position="192"/>
    </location>
</feature>
<dbReference type="SUPFAM" id="SSF144091">
    <property type="entry name" value="Rhomboid-like"/>
    <property type="match status" value="1"/>
</dbReference>
<dbReference type="Pfam" id="PF01694">
    <property type="entry name" value="Rhomboid"/>
    <property type="match status" value="1"/>
</dbReference>
<keyword evidence="4" id="KW-0378">Hydrolase</keyword>
<dbReference type="Proteomes" id="UP000321168">
    <property type="component" value="Unassembled WGS sequence"/>
</dbReference>
<feature type="transmembrane region" description="Helical" evidence="7">
    <location>
        <begin position="83"/>
        <end position="102"/>
    </location>
</feature>
<protein>
    <submittedName>
        <fullName evidence="9">Rhomboid family intramembrane serine protease</fullName>
    </submittedName>
</protein>
<accession>A0A5C6UV38</accession>
<dbReference type="GO" id="GO:0016020">
    <property type="term" value="C:membrane"/>
    <property type="evidence" value="ECO:0007669"/>
    <property type="project" value="UniProtKB-SubCell"/>
</dbReference>
<dbReference type="InterPro" id="IPR022764">
    <property type="entry name" value="Peptidase_S54_rhomboid_dom"/>
</dbReference>
<name>A0A5C6UV38_9FLAO</name>
<dbReference type="InterPro" id="IPR035952">
    <property type="entry name" value="Rhomboid-like_sf"/>
</dbReference>
<dbReference type="GO" id="GO:0004252">
    <property type="term" value="F:serine-type endopeptidase activity"/>
    <property type="evidence" value="ECO:0007669"/>
    <property type="project" value="InterPro"/>
</dbReference>
<dbReference type="GO" id="GO:0006508">
    <property type="term" value="P:proteolysis"/>
    <property type="evidence" value="ECO:0007669"/>
    <property type="project" value="UniProtKB-KW"/>
</dbReference>
<evidence type="ECO:0000256" key="6">
    <source>
        <dbReference type="ARBA" id="ARBA00023136"/>
    </source>
</evidence>
<dbReference type="EMBL" id="VORB01000011">
    <property type="protein sequence ID" value="TXC76101.1"/>
    <property type="molecule type" value="Genomic_DNA"/>
</dbReference>
<dbReference type="InterPro" id="IPR050925">
    <property type="entry name" value="Rhomboid_protease_S54"/>
</dbReference>
<gene>
    <name evidence="9" type="ORF">FRX97_11355</name>
</gene>
<evidence type="ECO:0000256" key="3">
    <source>
        <dbReference type="ARBA" id="ARBA00022692"/>
    </source>
</evidence>
<dbReference type="OrthoDB" id="9813074at2"/>
<dbReference type="Gene3D" id="1.20.1540.10">
    <property type="entry name" value="Rhomboid-like"/>
    <property type="match status" value="1"/>
</dbReference>
<dbReference type="PANTHER" id="PTHR43731:SF14">
    <property type="entry name" value="PRESENILIN-ASSOCIATED RHOMBOID-LIKE PROTEIN, MITOCHONDRIAL"/>
    <property type="match status" value="1"/>
</dbReference>